<dbReference type="InterPro" id="IPR046373">
    <property type="entry name" value="Acyl-CoA_Oxase/DH_mid-dom_sf"/>
</dbReference>
<evidence type="ECO:0000259" key="8">
    <source>
        <dbReference type="Pfam" id="PF00441"/>
    </source>
</evidence>
<dbReference type="InterPro" id="IPR036250">
    <property type="entry name" value="AcylCo_DH-like_C"/>
</dbReference>
<dbReference type="Gene3D" id="1.10.540.10">
    <property type="entry name" value="Acyl-CoA dehydrogenase/oxidase, N-terminal domain"/>
    <property type="match status" value="1"/>
</dbReference>
<dbReference type="SUPFAM" id="SSF47203">
    <property type="entry name" value="Acyl-CoA dehydrogenase C-terminal domain-like"/>
    <property type="match status" value="1"/>
</dbReference>
<comment type="subunit">
    <text evidence="3">Homodimer.</text>
</comment>
<dbReference type="InterPro" id="IPR037069">
    <property type="entry name" value="AcylCoA_DH/ox_N_sf"/>
</dbReference>
<dbReference type="Gene3D" id="2.40.110.10">
    <property type="entry name" value="Butyryl-CoA Dehydrogenase, subunit A, domain 2"/>
    <property type="match status" value="1"/>
</dbReference>
<evidence type="ECO:0000259" key="9">
    <source>
        <dbReference type="Pfam" id="PF02770"/>
    </source>
</evidence>
<dbReference type="InterPro" id="IPR013786">
    <property type="entry name" value="AcylCoA_DH/ox_N"/>
</dbReference>
<dbReference type="FunFam" id="2.40.110.10:FF:000002">
    <property type="entry name" value="Acyl-CoA dehydrogenase fadE12"/>
    <property type="match status" value="1"/>
</dbReference>
<dbReference type="InterPro" id="IPR009075">
    <property type="entry name" value="AcylCo_DH/oxidase_C"/>
</dbReference>
<keyword evidence="5 7" id="KW-0274">FAD</keyword>
<dbReference type="PANTHER" id="PTHR48083">
    <property type="entry name" value="MEDIUM-CHAIN SPECIFIC ACYL-COA DEHYDROGENASE, MITOCHONDRIAL-RELATED"/>
    <property type="match status" value="1"/>
</dbReference>
<evidence type="ECO:0000256" key="2">
    <source>
        <dbReference type="ARBA" id="ARBA00009347"/>
    </source>
</evidence>
<dbReference type="SUPFAM" id="SSF56645">
    <property type="entry name" value="Acyl-CoA dehydrogenase NM domain-like"/>
    <property type="match status" value="1"/>
</dbReference>
<dbReference type="GO" id="GO:0003995">
    <property type="term" value="F:acyl-CoA dehydrogenase activity"/>
    <property type="evidence" value="ECO:0007669"/>
    <property type="project" value="TreeGrafter"/>
</dbReference>
<evidence type="ECO:0000259" key="10">
    <source>
        <dbReference type="Pfam" id="PF02771"/>
    </source>
</evidence>
<reference evidence="12" key="1">
    <citation type="journal article" date="2018" name="Front. Microbiol.">
        <title>Genome-Based Analysis Reveals the Taxonomy and Diversity of the Family Idiomarinaceae.</title>
        <authorList>
            <person name="Liu Y."/>
            <person name="Lai Q."/>
            <person name="Shao Z."/>
        </authorList>
    </citation>
    <scope>NUCLEOTIDE SEQUENCE [LARGE SCALE GENOMIC DNA]</scope>
    <source>
        <strain evidence="12">BH195</strain>
    </source>
</reference>
<comment type="cofactor">
    <cofactor evidence="1 7">
        <name>FAD</name>
        <dbReference type="ChEBI" id="CHEBI:57692"/>
    </cofactor>
</comment>
<proteinExistence type="inferred from homology"/>
<evidence type="ECO:0000256" key="3">
    <source>
        <dbReference type="ARBA" id="ARBA00011738"/>
    </source>
</evidence>
<comment type="similarity">
    <text evidence="2 7">Belongs to the acyl-CoA dehydrogenase family.</text>
</comment>
<dbReference type="Pfam" id="PF02770">
    <property type="entry name" value="Acyl-CoA_dh_M"/>
    <property type="match status" value="1"/>
</dbReference>
<evidence type="ECO:0000256" key="1">
    <source>
        <dbReference type="ARBA" id="ARBA00001974"/>
    </source>
</evidence>
<dbReference type="GO" id="GO:0033539">
    <property type="term" value="P:fatty acid beta-oxidation using acyl-CoA dehydrogenase"/>
    <property type="evidence" value="ECO:0007669"/>
    <property type="project" value="TreeGrafter"/>
</dbReference>
<organism evidence="11 12">
    <name type="scientific">Pseudidiomarina halophila</name>
    <dbReference type="NCBI Taxonomy" id="1449799"/>
    <lineage>
        <taxon>Bacteria</taxon>
        <taxon>Pseudomonadati</taxon>
        <taxon>Pseudomonadota</taxon>
        <taxon>Gammaproteobacteria</taxon>
        <taxon>Alteromonadales</taxon>
        <taxon>Idiomarinaceae</taxon>
        <taxon>Pseudidiomarina</taxon>
    </lineage>
</organism>
<evidence type="ECO:0000256" key="4">
    <source>
        <dbReference type="ARBA" id="ARBA00022630"/>
    </source>
</evidence>
<keyword evidence="12" id="KW-1185">Reference proteome</keyword>
<dbReference type="EMBL" id="PIPW01000001">
    <property type="protein sequence ID" value="RUO54706.1"/>
    <property type="molecule type" value="Genomic_DNA"/>
</dbReference>
<dbReference type="PANTHER" id="PTHR48083:SF13">
    <property type="entry name" value="ACYL-COA DEHYDROGENASE FAMILY MEMBER 11"/>
    <property type="match status" value="1"/>
</dbReference>
<feature type="domain" description="Acyl-CoA oxidase/dehydrogenase middle" evidence="9">
    <location>
        <begin position="139"/>
        <end position="239"/>
    </location>
</feature>
<feature type="domain" description="Acyl-CoA dehydrogenase/oxidase C-terminal" evidence="8">
    <location>
        <begin position="251"/>
        <end position="400"/>
    </location>
</feature>
<dbReference type="OrthoDB" id="9769473at2"/>
<protein>
    <submittedName>
        <fullName evidence="11">Acyl-CoA dehydrogenase</fullName>
    </submittedName>
</protein>
<dbReference type="Gene3D" id="1.20.140.10">
    <property type="entry name" value="Butyryl-CoA Dehydrogenase, subunit A, domain 3"/>
    <property type="match status" value="1"/>
</dbReference>
<evidence type="ECO:0000256" key="5">
    <source>
        <dbReference type="ARBA" id="ARBA00022827"/>
    </source>
</evidence>
<dbReference type="Pfam" id="PF02771">
    <property type="entry name" value="Acyl-CoA_dh_N"/>
    <property type="match status" value="1"/>
</dbReference>
<feature type="domain" description="Acyl-CoA dehydrogenase/oxidase N-terminal" evidence="10">
    <location>
        <begin position="46"/>
        <end position="134"/>
    </location>
</feature>
<evidence type="ECO:0000313" key="11">
    <source>
        <dbReference type="EMBL" id="RUO54706.1"/>
    </source>
</evidence>
<dbReference type="RefSeq" id="WP_126762325.1">
    <property type="nucleotide sequence ID" value="NZ_JBHLTZ010000004.1"/>
</dbReference>
<keyword evidence="6 7" id="KW-0560">Oxidoreductase</keyword>
<gene>
    <name evidence="11" type="ORF">CWI69_04665</name>
</gene>
<name>A0A432Y190_9GAMM</name>
<accession>A0A432Y190</accession>
<dbReference type="Pfam" id="PF00441">
    <property type="entry name" value="Acyl-CoA_dh_1"/>
    <property type="match status" value="1"/>
</dbReference>
<dbReference type="InterPro" id="IPR050741">
    <property type="entry name" value="Acyl-CoA_dehydrogenase"/>
</dbReference>
<dbReference type="InterPro" id="IPR009100">
    <property type="entry name" value="AcylCoA_DH/oxidase_NM_dom_sf"/>
</dbReference>
<evidence type="ECO:0000256" key="6">
    <source>
        <dbReference type="ARBA" id="ARBA00023002"/>
    </source>
</evidence>
<dbReference type="Proteomes" id="UP000287198">
    <property type="component" value="Unassembled WGS sequence"/>
</dbReference>
<dbReference type="AlphaFoldDB" id="A0A432Y190"/>
<dbReference type="GO" id="GO:0005737">
    <property type="term" value="C:cytoplasm"/>
    <property type="evidence" value="ECO:0007669"/>
    <property type="project" value="TreeGrafter"/>
</dbReference>
<dbReference type="InterPro" id="IPR006091">
    <property type="entry name" value="Acyl-CoA_Oxase/DH_mid-dom"/>
</dbReference>
<keyword evidence="4 7" id="KW-0285">Flavoprotein</keyword>
<evidence type="ECO:0000313" key="12">
    <source>
        <dbReference type="Proteomes" id="UP000287198"/>
    </source>
</evidence>
<comment type="caution">
    <text evidence="11">The sequence shown here is derived from an EMBL/GenBank/DDBJ whole genome shotgun (WGS) entry which is preliminary data.</text>
</comment>
<evidence type="ECO:0000256" key="7">
    <source>
        <dbReference type="RuleBase" id="RU362125"/>
    </source>
</evidence>
<sequence>MDFSPSDKTLDYRKRLIKFIKENIEPIEANYHKEIRRLNPDGNWRDWQVPPVVAELKAKAQEQGLWNLFLPDAKLGAGLTTTEYAPLAEVMGHSLLAPEVFNCNAPDTGNMEVLYHFGSAAQKERWLQPLLAGEIRSVFCMTEPDVASSDATNMQTSIVADGDDVVVNGRKWWSTGLGHPDAKFAIVMGLTDAGAAKHERHSMVIVPLDAPGVNIERMLPAFGEYDAPYGHGEVRFDNVRVPKDNLIAGLGQGFKIAQGRLGPGRIHHCMRALGAAEKALQLFMQRGQERIAFGRPLLQLGGNMERVADMRIAIDQARLLTFFAAWKIDQVGAMKALAEISAIKVAAPNVLQQVVDETIQLYGGAGMSHDTPLTQLFAVARALRIADGPDAVHRATIAKVELNKYRER</sequence>
<dbReference type="GO" id="GO:0050660">
    <property type="term" value="F:flavin adenine dinucleotide binding"/>
    <property type="evidence" value="ECO:0007669"/>
    <property type="project" value="InterPro"/>
</dbReference>